<keyword evidence="2" id="KW-0521">NADP</keyword>
<name>A0A9W8HQ02_9FUNG</name>
<dbReference type="PRINTS" id="PR00081">
    <property type="entry name" value="GDHRDH"/>
</dbReference>
<organism evidence="4 5">
    <name type="scientific">Coemansia guatemalensis</name>
    <dbReference type="NCBI Taxonomy" id="2761395"/>
    <lineage>
        <taxon>Eukaryota</taxon>
        <taxon>Fungi</taxon>
        <taxon>Fungi incertae sedis</taxon>
        <taxon>Zoopagomycota</taxon>
        <taxon>Kickxellomycotina</taxon>
        <taxon>Kickxellomycetes</taxon>
        <taxon>Kickxellales</taxon>
        <taxon>Kickxellaceae</taxon>
        <taxon>Coemansia</taxon>
    </lineage>
</organism>
<dbReference type="Gene3D" id="3.40.50.720">
    <property type="entry name" value="NAD(P)-binding Rossmann-like Domain"/>
    <property type="match status" value="1"/>
</dbReference>
<dbReference type="InterPro" id="IPR002347">
    <property type="entry name" value="SDR_fam"/>
</dbReference>
<dbReference type="OrthoDB" id="1933717at2759"/>
<evidence type="ECO:0000256" key="3">
    <source>
        <dbReference type="ARBA" id="ARBA00023002"/>
    </source>
</evidence>
<proteinExistence type="inferred from homology"/>
<dbReference type="InterPro" id="IPR036291">
    <property type="entry name" value="NAD(P)-bd_dom_sf"/>
</dbReference>
<protein>
    <recommendedName>
        <fullName evidence="6">NAD(P)-binding protein</fullName>
    </recommendedName>
</protein>
<dbReference type="Proteomes" id="UP001140094">
    <property type="component" value="Unassembled WGS sequence"/>
</dbReference>
<dbReference type="Pfam" id="PF00106">
    <property type="entry name" value="adh_short"/>
    <property type="match status" value="1"/>
</dbReference>
<evidence type="ECO:0000313" key="4">
    <source>
        <dbReference type="EMBL" id="KAJ2797026.1"/>
    </source>
</evidence>
<sequence>MSDDRLVAVVTGANRGIGKAIVRQLLLQSEKPLIVYLTARSVDRGQKAFDELRREQLRSASDVKMQNNELRFHQLDVASPESIHAFIGYLTLMHGEFSIDVLINNAGGVVKNPDGGGVAAAPSSSATAAAAAAGTADNAGASGRNATTEQPAVGNSVVRACNADTAYRTVQMNYFTAVNMTTLALPHMRDHGRIVFMVTALAHLGIFCGDLPRVLTSDDLSLNGLNIIENGFISSVGKGTYASYGFPPMPFNVAKAGLIAYARILARSAANDPRGLLFAAVCPGYVKTDMTGAFAPLTPDQGAETPVYIALTDNKRLRRHNGGLWKRLKPIKW</sequence>
<evidence type="ECO:0000256" key="2">
    <source>
        <dbReference type="ARBA" id="ARBA00022857"/>
    </source>
</evidence>
<comment type="similarity">
    <text evidence="1">Belongs to the short-chain dehydrogenases/reductases (SDR) family.</text>
</comment>
<dbReference type="PANTHER" id="PTHR43963">
    <property type="entry name" value="CARBONYL REDUCTASE 1-RELATED"/>
    <property type="match status" value="1"/>
</dbReference>
<evidence type="ECO:0008006" key="6">
    <source>
        <dbReference type="Google" id="ProtNLM"/>
    </source>
</evidence>
<dbReference type="GO" id="GO:0016491">
    <property type="term" value="F:oxidoreductase activity"/>
    <property type="evidence" value="ECO:0007669"/>
    <property type="project" value="UniProtKB-KW"/>
</dbReference>
<keyword evidence="3" id="KW-0560">Oxidoreductase</keyword>
<evidence type="ECO:0000256" key="1">
    <source>
        <dbReference type="ARBA" id="ARBA00006484"/>
    </source>
</evidence>
<gene>
    <name evidence="4" type="ORF">H4R20_005340</name>
</gene>
<keyword evidence="5" id="KW-1185">Reference proteome</keyword>
<dbReference type="AlphaFoldDB" id="A0A9W8HQ02"/>
<accession>A0A9W8HQ02</accession>
<reference evidence="4" key="1">
    <citation type="submission" date="2022-07" db="EMBL/GenBank/DDBJ databases">
        <title>Phylogenomic reconstructions and comparative analyses of Kickxellomycotina fungi.</title>
        <authorList>
            <person name="Reynolds N.K."/>
            <person name="Stajich J.E."/>
            <person name="Barry K."/>
            <person name="Grigoriev I.V."/>
            <person name="Crous P."/>
            <person name="Smith M.E."/>
        </authorList>
    </citation>
    <scope>NUCLEOTIDE SEQUENCE</scope>
    <source>
        <strain evidence="4">NRRL 1565</strain>
    </source>
</reference>
<dbReference type="PANTHER" id="PTHR43963:SF6">
    <property type="entry name" value="CHAIN DEHYDROGENASE FAMILY PROTEIN, PUTATIVE (AFU_ORTHOLOGUE AFUA_3G15350)-RELATED"/>
    <property type="match status" value="1"/>
</dbReference>
<evidence type="ECO:0000313" key="5">
    <source>
        <dbReference type="Proteomes" id="UP001140094"/>
    </source>
</evidence>
<comment type="caution">
    <text evidence="4">The sequence shown here is derived from an EMBL/GenBank/DDBJ whole genome shotgun (WGS) entry which is preliminary data.</text>
</comment>
<dbReference type="SUPFAM" id="SSF51735">
    <property type="entry name" value="NAD(P)-binding Rossmann-fold domains"/>
    <property type="match status" value="1"/>
</dbReference>
<dbReference type="EMBL" id="JANBUO010001737">
    <property type="protein sequence ID" value="KAJ2797026.1"/>
    <property type="molecule type" value="Genomic_DNA"/>
</dbReference>